<dbReference type="AlphaFoldDB" id="A0A1H3JAM4"/>
<evidence type="ECO:0000313" key="1">
    <source>
        <dbReference type="EMBL" id="SDY36976.1"/>
    </source>
</evidence>
<dbReference type="EMBL" id="FNPE01000004">
    <property type="protein sequence ID" value="SDY36976.1"/>
    <property type="molecule type" value="Genomic_DNA"/>
</dbReference>
<protein>
    <submittedName>
        <fullName evidence="1">Uncharacterized protein</fullName>
    </submittedName>
</protein>
<reference evidence="1 2" key="1">
    <citation type="submission" date="2016-10" db="EMBL/GenBank/DDBJ databases">
        <authorList>
            <person name="de Groot N.N."/>
        </authorList>
    </citation>
    <scope>NUCLEOTIDE SEQUENCE [LARGE SCALE GENOMIC DNA]</scope>
    <source>
        <strain evidence="1 2">LMG 24775</strain>
    </source>
</reference>
<evidence type="ECO:0000313" key="2">
    <source>
        <dbReference type="Proteomes" id="UP000183417"/>
    </source>
</evidence>
<dbReference type="Proteomes" id="UP000183417">
    <property type="component" value="Unassembled WGS sequence"/>
</dbReference>
<organism evidence="1 2">
    <name type="scientific">Delftia lacustris</name>
    <dbReference type="NCBI Taxonomy" id="558537"/>
    <lineage>
        <taxon>Bacteria</taxon>
        <taxon>Pseudomonadati</taxon>
        <taxon>Pseudomonadota</taxon>
        <taxon>Betaproteobacteria</taxon>
        <taxon>Burkholderiales</taxon>
        <taxon>Comamonadaceae</taxon>
        <taxon>Delftia</taxon>
    </lineage>
</organism>
<accession>A0A1H3JAM4</accession>
<gene>
    <name evidence="1" type="ORF">SAMN05421547_104169</name>
</gene>
<sequence length="65" mass="7220">MRSPKKGREPIRLLDLAPAVFCMQCEQEKPATGARQFHAWHVCSDCSQKLARLPTAQAPTAHPAH</sequence>
<proteinExistence type="predicted"/>
<name>A0A1H3JAM4_9BURK</name>